<evidence type="ECO:0000313" key="2">
    <source>
        <dbReference type="Proteomes" id="UP001349343"/>
    </source>
</evidence>
<dbReference type="Gene3D" id="3.40.960.10">
    <property type="entry name" value="VSR Endonuclease"/>
    <property type="match status" value="1"/>
</dbReference>
<name>A0ABZ0Z1A1_9CAUD</name>
<reference evidence="1 2" key="1">
    <citation type="submission" date="2023-11" db="EMBL/GenBank/DDBJ databases">
        <authorList>
            <person name="Cook R."/>
            <person name="Crisci M."/>
            <person name="Pye H."/>
            <person name="Adriaenssens E."/>
            <person name="Santini J."/>
        </authorList>
    </citation>
    <scope>NUCLEOTIDE SEQUENCE [LARGE SCALE GENOMIC DNA]</scope>
    <source>
        <strain evidence="1">Lak_Megaphage_RVC_JS4_GC31</strain>
    </source>
</reference>
<dbReference type="Proteomes" id="UP001349343">
    <property type="component" value="Segment"/>
</dbReference>
<sequence length="472" mass="56894">MKIYVQKQGKLEKFTDTKWLSTHNTYRYGNLKSYIFDADIPPVCNLCGAELIFQKKGKYINIISCSNDKCDVCSNKKGDIKLKAFLPENLYNDIKNDRQHVSYFNKDYLMRSKGMNEEDADMYIKKHKERISNTNKGHNKEYFLNKFGNSWSHTLCTRNRLCIEYWTSRGYTEDEAKTNISDMQKYNSSFVKNRHILSYDSFDNKDEAEIFFKKRSQYCIEYWLKNGYDYDTGKKEIAKLQSISSKKFWDNFYKNPEKYKYLFNTTIEYWISKGYSYEDAKKLQSKRQCTFSKKLCIQKYGKEKGLSIFNARQELWQKTLQSKLNYDDIVFRRTLCFQGYSKISQKLFDTIMKFYNNNDKEYVYYKVKNHEYFLRSSQSIYFYDFVDIQQRKIIEFNGDVWHANPTIFQENDTPFPFDNTLTSKQIWQKDKTKIDYALSNNFEILVIWEKDYRNNKENIINQCKHFLNLQNI</sequence>
<keyword evidence="2" id="KW-1185">Reference proteome</keyword>
<dbReference type="EMBL" id="OR769222">
    <property type="protein sequence ID" value="WQJ52957.1"/>
    <property type="molecule type" value="Genomic_DNA"/>
</dbReference>
<proteinExistence type="predicted"/>
<evidence type="ECO:0000313" key="1">
    <source>
        <dbReference type="EMBL" id="WQJ52957.1"/>
    </source>
</evidence>
<protein>
    <submittedName>
        <fullName evidence="1">Uncharacterized protein</fullName>
    </submittedName>
</protein>
<dbReference type="InterPro" id="IPR011335">
    <property type="entry name" value="Restrct_endonuc-II-like"/>
</dbReference>
<organism evidence="1 2">
    <name type="scientific">phage Lak_Megaphage_RVC_JS4_GC31</name>
    <dbReference type="NCBI Taxonomy" id="3109228"/>
    <lineage>
        <taxon>Viruses</taxon>
        <taxon>Duplodnaviria</taxon>
        <taxon>Heunggongvirae</taxon>
        <taxon>Uroviricota</taxon>
        <taxon>Caudoviricetes</taxon>
        <taxon>Caudoviricetes code 15 clade</taxon>
    </lineage>
</organism>
<dbReference type="SUPFAM" id="SSF52980">
    <property type="entry name" value="Restriction endonuclease-like"/>
    <property type="match status" value="1"/>
</dbReference>
<accession>A0ABZ0Z1A1</accession>